<reference evidence="3" key="1">
    <citation type="submission" date="2016-02" db="EMBL/GenBank/DDBJ databases">
        <title>Draft genome sequence of Microdochium bolleyi, a fungal endophyte of beachgrass.</title>
        <authorList>
            <consortium name="DOE Joint Genome Institute"/>
            <person name="David A.S."/>
            <person name="May G."/>
            <person name="Haridas S."/>
            <person name="Lim J."/>
            <person name="Wang M."/>
            <person name="Labutti K."/>
            <person name="Lipzen A."/>
            <person name="Barry K."/>
            <person name="Grigoriev I.V."/>
        </authorList>
    </citation>
    <scope>NUCLEOTIDE SEQUENCE [LARGE SCALE GENOMIC DNA]</scope>
    <source>
        <strain evidence="3">J235TASD1</strain>
    </source>
</reference>
<dbReference type="EMBL" id="KQ964389">
    <property type="protein sequence ID" value="KXJ84602.1"/>
    <property type="molecule type" value="Genomic_DNA"/>
</dbReference>
<sequence length="174" mass="19808">LQNRKSRKPRAAKTQERDALLAAILQNSTTMPSCSFCEGRGIDRCEVSLTDSSRCAECVRLGRSRCDVRGVGPDELRKIASQHQKLEDELQAAEEKVLRLRKQKKLWFEKMMRAVRRGIDSVEELERVEREEAEEASRRDSGEFATSEFMADWDALYSDVPLEPSVLAEFGLVS</sequence>
<feature type="non-terminal residue" evidence="2">
    <location>
        <position position="1"/>
    </location>
</feature>
<keyword evidence="1" id="KW-0175">Coiled coil</keyword>
<dbReference type="InParanoid" id="A0A136II65"/>
<name>A0A136II65_9PEZI</name>
<dbReference type="Proteomes" id="UP000070501">
    <property type="component" value="Unassembled WGS sequence"/>
</dbReference>
<evidence type="ECO:0000256" key="1">
    <source>
        <dbReference type="SAM" id="Coils"/>
    </source>
</evidence>
<organism evidence="2 3">
    <name type="scientific">Microdochium bolleyi</name>
    <dbReference type="NCBI Taxonomy" id="196109"/>
    <lineage>
        <taxon>Eukaryota</taxon>
        <taxon>Fungi</taxon>
        <taxon>Dikarya</taxon>
        <taxon>Ascomycota</taxon>
        <taxon>Pezizomycotina</taxon>
        <taxon>Sordariomycetes</taxon>
        <taxon>Xylariomycetidae</taxon>
        <taxon>Xylariales</taxon>
        <taxon>Microdochiaceae</taxon>
        <taxon>Microdochium</taxon>
    </lineage>
</organism>
<protein>
    <submittedName>
        <fullName evidence="2">Uncharacterized protein</fullName>
    </submittedName>
</protein>
<gene>
    <name evidence="2" type="ORF">Micbo1qcDRAFT_108542</name>
</gene>
<accession>A0A136II65</accession>
<dbReference type="AlphaFoldDB" id="A0A136II65"/>
<evidence type="ECO:0000313" key="2">
    <source>
        <dbReference type="EMBL" id="KXJ84602.1"/>
    </source>
</evidence>
<feature type="non-terminal residue" evidence="2">
    <location>
        <position position="174"/>
    </location>
</feature>
<feature type="coiled-coil region" evidence="1">
    <location>
        <begin position="76"/>
        <end position="139"/>
    </location>
</feature>
<evidence type="ECO:0000313" key="3">
    <source>
        <dbReference type="Proteomes" id="UP000070501"/>
    </source>
</evidence>
<proteinExistence type="predicted"/>
<keyword evidence="3" id="KW-1185">Reference proteome</keyword>
<dbReference type="OrthoDB" id="4777221at2759"/>